<keyword evidence="8" id="KW-1185">Reference proteome</keyword>
<comment type="caution">
    <text evidence="7">The sequence shown here is derived from an EMBL/GenBank/DDBJ whole genome shotgun (WGS) entry which is preliminary data.</text>
</comment>
<dbReference type="PANTHER" id="PTHR43133:SF46">
    <property type="entry name" value="RNA POLYMERASE SIGMA-70 FACTOR ECF SUBFAMILY"/>
    <property type="match status" value="1"/>
</dbReference>
<keyword evidence="2" id="KW-0805">Transcription regulation</keyword>
<dbReference type="InterPro" id="IPR000792">
    <property type="entry name" value="Tscrpt_reg_LuxR_C"/>
</dbReference>
<dbReference type="Pfam" id="PF08281">
    <property type="entry name" value="Sigma70_r4_2"/>
    <property type="match status" value="1"/>
</dbReference>
<evidence type="ECO:0000256" key="1">
    <source>
        <dbReference type="ARBA" id="ARBA00010641"/>
    </source>
</evidence>
<evidence type="ECO:0000256" key="2">
    <source>
        <dbReference type="ARBA" id="ARBA00023015"/>
    </source>
</evidence>
<dbReference type="RefSeq" id="WP_109415331.1">
    <property type="nucleotide sequence ID" value="NZ_QEAS01000006.1"/>
</dbReference>
<keyword evidence="3" id="KW-0731">Sigma factor</keyword>
<reference evidence="7 8" key="1">
    <citation type="submission" date="2018-04" db="EMBL/GenBank/DDBJ databases">
        <title>Pedobacter chongqingensis sp. nov., isolated from a rottenly hemp rope.</title>
        <authorList>
            <person name="Cai Y."/>
        </authorList>
    </citation>
    <scope>NUCLEOTIDE SEQUENCE [LARGE SCALE GENOMIC DNA]</scope>
    <source>
        <strain evidence="7 8">FJ4-8</strain>
    </source>
</reference>
<dbReference type="PANTHER" id="PTHR43133">
    <property type="entry name" value="RNA POLYMERASE ECF-TYPE SIGMA FACTO"/>
    <property type="match status" value="1"/>
</dbReference>
<dbReference type="Pfam" id="PF04542">
    <property type="entry name" value="Sigma70_r2"/>
    <property type="match status" value="1"/>
</dbReference>
<evidence type="ECO:0000259" key="6">
    <source>
        <dbReference type="Pfam" id="PF08281"/>
    </source>
</evidence>
<dbReference type="InterPro" id="IPR036388">
    <property type="entry name" value="WH-like_DNA-bd_sf"/>
</dbReference>
<dbReference type="InterPro" id="IPR007627">
    <property type="entry name" value="RNA_pol_sigma70_r2"/>
</dbReference>
<dbReference type="InterPro" id="IPR014327">
    <property type="entry name" value="RNA_pol_sigma70_bacteroid"/>
</dbReference>
<keyword evidence="4" id="KW-0804">Transcription</keyword>
<organism evidence="7 8">
    <name type="scientific">Pararcticibacter amylolyticus</name>
    <dbReference type="NCBI Taxonomy" id="2173175"/>
    <lineage>
        <taxon>Bacteria</taxon>
        <taxon>Pseudomonadati</taxon>
        <taxon>Bacteroidota</taxon>
        <taxon>Sphingobacteriia</taxon>
        <taxon>Sphingobacteriales</taxon>
        <taxon>Sphingobacteriaceae</taxon>
        <taxon>Pararcticibacter</taxon>
    </lineage>
</organism>
<evidence type="ECO:0000313" key="8">
    <source>
        <dbReference type="Proteomes" id="UP000245647"/>
    </source>
</evidence>
<dbReference type="GO" id="GO:0006352">
    <property type="term" value="P:DNA-templated transcription initiation"/>
    <property type="evidence" value="ECO:0007669"/>
    <property type="project" value="InterPro"/>
</dbReference>
<dbReference type="SUPFAM" id="SSF88659">
    <property type="entry name" value="Sigma3 and sigma4 domains of RNA polymerase sigma factors"/>
    <property type="match status" value="1"/>
</dbReference>
<evidence type="ECO:0000313" key="7">
    <source>
        <dbReference type="EMBL" id="PWG80947.1"/>
    </source>
</evidence>
<protein>
    <submittedName>
        <fullName evidence="7">RNA polymerase sigma-70 factor</fullName>
    </submittedName>
</protein>
<evidence type="ECO:0000256" key="3">
    <source>
        <dbReference type="ARBA" id="ARBA00023082"/>
    </source>
</evidence>
<feature type="domain" description="RNA polymerase sigma factor 70 region 4 type 2" evidence="6">
    <location>
        <begin position="119"/>
        <end position="170"/>
    </location>
</feature>
<dbReference type="Gene3D" id="1.10.10.10">
    <property type="entry name" value="Winged helix-like DNA-binding domain superfamily/Winged helix DNA-binding domain"/>
    <property type="match status" value="1"/>
</dbReference>
<name>A0A2U2PHR0_9SPHI</name>
<dbReference type="GO" id="GO:0016987">
    <property type="term" value="F:sigma factor activity"/>
    <property type="evidence" value="ECO:0007669"/>
    <property type="project" value="UniProtKB-KW"/>
</dbReference>
<dbReference type="AlphaFoldDB" id="A0A2U2PHR0"/>
<dbReference type="Proteomes" id="UP000245647">
    <property type="component" value="Unassembled WGS sequence"/>
</dbReference>
<comment type="similarity">
    <text evidence="1">Belongs to the sigma-70 factor family. ECF subfamily.</text>
</comment>
<feature type="domain" description="RNA polymerase sigma-70 region 2" evidence="5">
    <location>
        <begin position="21"/>
        <end position="87"/>
    </location>
</feature>
<dbReference type="GO" id="GO:0003677">
    <property type="term" value="F:DNA binding"/>
    <property type="evidence" value="ECO:0007669"/>
    <property type="project" value="InterPro"/>
</dbReference>
<evidence type="ECO:0000256" key="4">
    <source>
        <dbReference type="ARBA" id="ARBA00023163"/>
    </source>
</evidence>
<proteinExistence type="inferred from homology"/>
<dbReference type="InterPro" id="IPR013249">
    <property type="entry name" value="RNA_pol_sigma70_r4_t2"/>
</dbReference>
<dbReference type="NCBIfam" id="TIGR02985">
    <property type="entry name" value="Sig70_bacteroi1"/>
    <property type="match status" value="1"/>
</dbReference>
<dbReference type="InterPro" id="IPR013325">
    <property type="entry name" value="RNA_pol_sigma_r2"/>
</dbReference>
<dbReference type="NCBIfam" id="TIGR02937">
    <property type="entry name" value="sigma70-ECF"/>
    <property type="match status" value="1"/>
</dbReference>
<dbReference type="EMBL" id="QEAS01000006">
    <property type="protein sequence ID" value="PWG80947.1"/>
    <property type="molecule type" value="Genomic_DNA"/>
</dbReference>
<dbReference type="InterPro" id="IPR013324">
    <property type="entry name" value="RNA_pol_sigma_r3/r4-like"/>
</dbReference>
<dbReference type="PRINTS" id="PR00038">
    <property type="entry name" value="HTHLUXR"/>
</dbReference>
<dbReference type="InterPro" id="IPR039425">
    <property type="entry name" value="RNA_pol_sigma-70-like"/>
</dbReference>
<dbReference type="InterPro" id="IPR014284">
    <property type="entry name" value="RNA_pol_sigma-70_dom"/>
</dbReference>
<accession>A0A2U2PHR0</accession>
<dbReference type="SUPFAM" id="SSF88946">
    <property type="entry name" value="Sigma2 domain of RNA polymerase sigma factors"/>
    <property type="match status" value="1"/>
</dbReference>
<sequence length="179" mass="21106">MFDQDIEEKAGPLDETMFTDLYNQYWEKVFSICYAHLEDVDVAKEIVQDIFKSVWERRDTLTFTHSVERYLLRSAKLKVFEYIRNKQIRTTHLKRLADEAGRETNVTEDLVMHRCLSETLVSLVNALPYNYQRVFRMSRERGLSTKEIAEELLISERTAAYHLASALKQLRSSLNDYAL</sequence>
<gene>
    <name evidence="7" type="ORF">DDR33_08370</name>
</gene>
<evidence type="ECO:0000259" key="5">
    <source>
        <dbReference type="Pfam" id="PF04542"/>
    </source>
</evidence>
<dbReference type="Gene3D" id="1.10.1740.10">
    <property type="match status" value="1"/>
</dbReference>
<dbReference type="OrthoDB" id="665113at2"/>